<evidence type="ECO:0000256" key="3">
    <source>
        <dbReference type="ARBA" id="ARBA00022679"/>
    </source>
</evidence>
<dbReference type="Proteomes" id="UP000001568">
    <property type="component" value="Chromosome 11"/>
</dbReference>
<dbReference type="InterPro" id="IPR002905">
    <property type="entry name" value="Trm1"/>
</dbReference>
<dbReference type="PANTHER" id="PTHR10631">
    <property type="entry name" value="N 2 ,N 2 -DIMETHYLGUANOSINE TRNA METHYLTRANSFERASE"/>
    <property type="match status" value="1"/>
</dbReference>
<keyword evidence="4 7" id="KW-0949">S-adenosyl-L-methionine</keyword>
<organism evidence="9 10">
    <name type="scientific">Ostreococcus lucimarinus (strain CCE9901)</name>
    <dbReference type="NCBI Taxonomy" id="436017"/>
    <lineage>
        <taxon>Eukaryota</taxon>
        <taxon>Viridiplantae</taxon>
        <taxon>Chlorophyta</taxon>
        <taxon>Mamiellophyceae</taxon>
        <taxon>Mamiellales</taxon>
        <taxon>Bathycoccaceae</taxon>
        <taxon>Ostreococcus</taxon>
    </lineage>
</organism>
<evidence type="ECO:0000256" key="2">
    <source>
        <dbReference type="ARBA" id="ARBA00022603"/>
    </source>
</evidence>
<dbReference type="EMBL" id="CP000591">
    <property type="protein sequence ID" value="ABO98680.1"/>
    <property type="molecule type" value="Genomic_DNA"/>
</dbReference>
<dbReference type="GeneID" id="5004502"/>
<proteinExistence type="inferred from homology"/>
<dbReference type="InterPro" id="IPR029063">
    <property type="entry name" value="SAM-dependent_MTases_sf"/>
</dbReference>
<accession>A4S562</accession>
<dbReference type="Pfam" id="PF02005">
    <property type="entry name" value="TRM"/>
    <property type="match status" value="1"/>
</dbReference>
<evidence type="ECO:0000256" key="6">
    <source>
        <dbReference type="ARBA" id="ARBA00022884"/>
    </source>
</evidence>
<dbReference type="OMA" id="VFYNPVM"/>
<evidence type="ECO:0000256" key="1">
    <source>
        <dbReference type="ARBA" id="ARBA00022555"/>
    </source>
</evidence>
<dbReference type="OrthoDB" id="6349953at2759"/>
<evidence type="ECO:0000256" key="5">
    <source>
        <dbReference type="ARBA" id="ARBA00022694"/>
    </source>
</evidence>
<comment type="catalytic activity">
    <reaction evidence="7">
        <text>guanosine(26) in tRNA + 2 S-adenosyl-L-methionine = N(2)-dimethylguanosine(26) in tRNA + 2 S-adenosyl-L-homocysteine + 2 H(+)</text>
        <dbReference type="Rhea" id="RHEA:43140"/>
        <dbReference type="Rhea" id="RHEA-COMP:10359"/>
        <dbReference type="Rhea" id="RHEA-COMP:10360"/>
        <dbReference type="ChEBI" id="CHEBI:15378"/>
        <dbReference type="ChEBI" id="CHEBI:57856"/>
        <dbReference type="ChEBI" id="CHEBI:59789"/>
        <dbReference type="ChEBI" id="CHEBI:74269"/>
        <dbReference type="ChEBI" id="CHEBI:74513"/>
        <dbReference type="EC" id="2.1.1.216"/>
    </reaction>
</comment>
<dbReference type="EC" id="2.1.1.216" evidence="7"/>
<evidence type="ECO:0000256" key="7">
    <source>
        <dbReference type="PROSITE-ProRule" id="PRU00958"/>
    </source>
</evidence>
<protein>
    <recommendedName>
        <fullName evidence="7">tRNA (guanine(26)-N(2))-dimethyltransferase</fullName>
        <ecNumber evidence="7">2.1.1.216</ecNumber>
    </recommendedName>
</protein>
<dbReference type="Gene3D" id="3.40.50.150">
    <property type="entry name" value="Vaccinia Virus protein VP39"/>
    <property type="match status" value="1"/>
</dbReference>
<feature type="non-terminal residue" evidence="9">
    <location>
        <position position="430"/>
    </location>
</feature>
<dbReference type="GO" id="GO:0000049">
    <property type="term" value="F:tRNA binding"/>
    <property type="evidence" value="ECO:0007669"/>
    <property type="project" value="UniProtKB-UniRule"/>
</dbReference>
<keyword evidence="5 7" id="KW-0819">tRNA processing</keyword>
<name>A4S562_OSTLU</name>
<keyword evidence="3 7" id="KW-0808">Transferase</keyword>
<evidence type="ECO:0000256" key="4">
    <source>
        <dbReference type="ARBA" id="ARBA00022691"/>
    </source>
</evidence>
<keyword evidence="6 7" id="KW-0694">RNA-binding</keyword>
<dbReference type="STRING" id="436017.A4S562"/>
<dbReference type="PROSITE" id="PS51626">
    <property type="entry name" value="SAM_MT_TRM1"/>
    <property type="match status" value="1"/>
</dbReference>
<gene>
    <name evidence="9" type="ORF">OSTLU_17464</name>
</gene>
<keyword evidence="1 7" id="KW-0820">tRNA-binding</keyword>
<dbReference type="GO" id="GO:0002940">
    <property type="term" value="P:tRNA N2-guanine methylation"/>
    <property type="evidence" value="ECO:0007669"/>
    <property type="project" value="TreeGrafter"/>
</dbReference>
<dbReference type="KEGG" id="olu:OSTLU_17464"/>
<dbReference type="InterPro" id="IPR042296">
    <property type="entry name" value="tRNA_met_Trm1_C"/>
</dbReference>
<sequence length="430" mass="46300">MASRRRDAPRGDARASARRERGRDIRVTTTTFYRAESAQGRDLGVLAALTTRRRLEVLDATCASGARAARYAEAGVLKSMHANDVNADVEDVVRENLADLLSPASEVDVKLTFDDAQRVFARAWLEKTFYDVVDVDGFGAANFGDALKCVKYGGLFYATSTDARALCGQNPETLSRAFGNAVVAPSRPGVNEIALRVFIGDVVRRGAAIGISATPLFSLFHPHGPVFRVMFRVEKARGGAYDAFASNRDAAMGFVGFCDRCGDTSVVRAPLIDVYGHTKTIAPGDDDATTQCARCRGEGSAEDTRSAALAISGPLWLRSLHDRDTVLAMIEAADAQGWFAADDESDTGPVKGQLSLRDLLDAFVGEADAGLERTPHHLRTDELGRRGRAKRVPPRDVLITALRAEGFAATRSHIDPRGLKTNATMADVVA</sequence>
<comment type="similarity">
    <text evidence="7">Belongs to the class I-like SAM-binding methyltransferase superfamily. Trm1 family.</text>
</comment>
<keyword evidence="10" id="KW-1185">Reference proteome</keyword>
<dbReference type="AlphaFoldDB" id="A4S562"/>
<dbReference type="RefSeq" id="XP_001420387.1">
    <property type="nucleotide sequence ID" value="XM_001420350.1"/>
</dbReference>
<evidence type="ECO:0000256" key="8">
    <source>
        <dbReference type="SAM" id="MobiDB-lite"/>
    </source>
</evidence>
<keyword evidence="2 7" id="KW-0489">Methyltransferase</keyword>
<dbReference type="HOGENOM" id="CLU_010862_5_1_1"/>
<dbReference type="GO" id="GO:0005634">
    <property type="term" value="C:nucleus"/>
    <property type="evidence" value="ECO:0007669"/>
    <property type="project" value="TreeGrafter"/>
</dbReference>
<evidence type="ECO:0000313" key="10">
    <source>
        <dbReference type="Proteomes" id="UP000001568"/>
    </source>
</evidence>
<dbReference type="eggNOG" id="KOG1253">
    <property type="taxonomic scope" value="Eukaryota"/>
</dbReference>
<dbReference type="SUPFAM" id="SSF53335">
    <property type="entry name" value="S-adenosyl-L-methionine-dependent methyltransferases"/>
    <property type="match status" value="1"/>
</dbReference>
<reference evidence="9 10" key="1">
    <citation type="journal article" date="2007" name="Proc. Natl. Acad. Sci. U.S.A.">
        <title>The tiny eukaryote Ostreococcus provides genomic insights into the paradox of plankton speciation.</title>
        <authorList>
            <person name="Palenik B."/>
            <person name="Grimwood J."/>
            <person name="Aerts A."/>
            <person name="Rouze P."/>
            <person name="Salamov A."/>
            <person name="Putnam N."/>
            <person name="Dupont C."/>
            <person name="Jorgensen R."/>
            <person name="Derelle E."/>
            <person name="Rombauts S."/>
            <person name="Zhou K."/>
            <person name="Otillar R."/>
            <person name="Merchant S.S."/>
            <person name="Podell S."/>
            <person name="Gaasterland T."/>
            <person name="Napoli C."/>
            <person name="Gendler K."/>
            <person name="Manuell A."/>
            <person name="Tai V."/>
            <person name="Vallon O."/>
            <person name="Piganeau G."/>
            <person name="Jancek S."/>
            <person name="Heijde M."/>
            <person name="Jabbari K."/>
            <person name="Bowler C."/>
            <person name="Lohr M."/>
            <person name="Robbens S."/>
            <person name="Werner G."/>
            <person name="Dubchak I."/>
            <person name="Pazour G.J."/>
            <person name="Ren Q."/>
            <person name="Paulsen I."/>
            <person name="Delwiche C."/>
            <person name="Schmutz J."/>
            <person name="Rokhsar D."/>
            <person name="Van de Peer Y."/>
            <person name="Moreau H."/>
            <person name="Grigoriev I.V."/>
        </authorList>
    </citation>
    <scope>NUCLEOTIDE SEQUENCE [LARGE SCALE GENOMIC DNA]</scope>
    <source>
        <strain evidence="9 10">CCE9901</strain>
    </source>
</reference>
<dbReference type="GO" id="GO:0160104">
    <property type="term" value="F:tRNA (guanine(26)-N2)-dimethyltransferase activity"/>
    <property type="evidence" value="ECO:0007669"/>
    <property type="project" value="UniProtKB-UniRule"/>
</dbReference>
<dbReference type="PANTHER" id="PTHR10631:SF9">
    <property type="entry name" value="TRNA (GUANINE(26)-N(2))-DIMETHYLTRANSFERASE"/>
    <property type="match status" value="1"/>
</dbReference>
<feature type="region of interest" description="Disordered" evidence="8">
    <location>
        <begin position="1"/>
        <end position="21"/>
    </location>
</feature>
<dbReference type="Gene3D" id="3.30.56.70">
    <property type="entry name" value="N2,N2-dimethylguanosine tRNA methyltransferase, C-terminal domain"/>
    <property type="match status" value="1"/>
</dbReference>
<evidence type="ECO:0000313" key="9">
    <source>
        <dbReference type="EMBL" id="ABO98680.1"/>
    </source>
</evidence>